<dbReference type="SMART" id="SM00020">
    <property type="entry name" value="Tryp_SPc"/>
    <property type="match status" value="1"/>
</dbReference>
<dbReference type="InterPro" id="IPR043504">
    <property type="entry name" value="Peptidase_S1_PA_chymotrypsin"/>
</dbReference>
<evidence type="ECO:0000259" key="4">
    <source>
        <dbReference type="PROSITE" id="PS50240"/>
    </source>
</evidence>
<evidence type="ECO:0000313" key="5">
    <source>
        <dbReference type="EMBL" id="KAE8294336.1"/>
    </source>
</evidence>
<dbReference type="PANTHER" id="PTHR24271:SF81">
    <property type="entry name" value="GRANZYME B"/>
    <property type="match status" value="1"/>
</dbReference>
<keyword evidence="2" id="KW-0865">Zymogen</keyword>
<feature type="domain" description="Peptidase S1" evidence="4">
    <location>
        <begin position="89"/>
        <end position="271"/>
    </location>
</feature>
<organism evidence="5 6">
    <name type="scientific">Larimichthys crocea</name>
    <name type="common">Large yellow croaker</name>
    <name type="synonym">Pseudosciaena crocea</name>
    <dbReference type="NCBI Taxonomy" id="215358"/>
    <lineage>
        <taxon>Eukaryota</taxon>
        <taxon>Metazoa</taxon>
        <taxon>Chordata</taxon>
        <taxon>Craniata</taxon>
        <taxon>Vertebrata</taxon>
        <taxon>Euteleostomi</taxon>
        <taxon>Actinopterygii</taxon>
        <taxon>Neopterygii</taxon>
        <taxon>Teleostei</taxon>
        <taxon>Neoteleostei</taxon>
        <taxon>Acanthomorphata</taxon>
        <taxon>Eupercaria</taxon>
        <taxon>Sciaenidae</taxon>
        <taxon>Larimichthys</taxon>
    </lineage>
</organism>
<keyword evidence="6" id="KW-1185">Reference proteome</keyword>
<evidence type="ECO:0000256" key="2">
    <source>
        <dbReference type="ARBA" id="ARBA00023145"/>
    </source>
</evidence>
<dbReference type="AlphaFoldDB" id="A0A6G0ISW7"/>
<reference evidence="5 6" key="1">
    <citation type="submission" date="2019-07" db="EMBL/GenBank/DDBJ databases">
        <title>Chromosome genome assembly for large yellow croaker.</title>
        <authorList>
            <person name="Xiao S."/>
        </authorList>
    </citation>
    <scope>NUCLEOTIDE SEQUENCE [LARGE SCALE GENOMIC DNA]</scope>
    <source>
        <strain evidence="5">JMULYC20181020</strain>
        <tissue evidence="5">Muscle</tissue>
    </source>
</reference>
<accession>A0A6G0ISW7</accession>
<dbReference type="CDD" id="cd00190">
    <property type="entry name" value="Tryp_SPc"/>
    <property type="match status" value="1"/>
</dbReference>
<dbReference type="InterPro" id="IPR001254">
    <property type="entry name" value="Trypsin_dom"/>
</dbReference>
<keyword evidence="1" id="KW-0732">Signal</keyword>
<sequence>MAKFIQDRSMEASPLPSQVLQSLTRSARFLKTKEIQSVDVEKAFPHKDYNSTDYINDVMILKLSSKVKFSKTVKAIPLAGQNDGSPKSCIVSGWGSTSKENEPGQRSYRVLLGVHDYSKTKEIQSIDVEIAFPHKDYNPSNHINDVMILKLSSKVKFSETVKAIPLAGQNDGSPKSCIVSGWGSTSKENKSGRMSDVLMEVNVTLIDNEFCKSNGMYCSEGEVGPRIGDSGGPLVCEDGKAYGVVSHSFQDSYRYTMISDHIMTWIVSTIKNA</sequence>
<name>A0A6G0ISW7_LARCR</name>
<protein>
    <submittedName>
        <fullName evidence="5">Trypsin beta</fullName>
    </submittedName>
</protein>
<dbReference type="PROSITE" id="PS50240">
    <property type="entry name" value="TRYPSIN_DOM"/>
    <property type="match status" value="1"/>
</dbReference>
<dbReference type="InterPro" id="IPR033116">
    <property type="entry name" value="TRYPSIN_SER"/>
</dbReference>
<comment type="caution">
    <text evidence="5">The sequence shown here is derived from an EMBL/GenBank/DDBJ whole genome shotgun (WGS) entry which is preliminary data.</text>
</comment>
<dbReference type="Gene3D" id="2.40.10.10">
    <property type="entry name" value="Trypsin-like serine proteases"/>
    <property type="match status" value="2"/>
</dbReference>
<dbReference type="InterPro" id="IPR009003">
    <property type="entry name" value="Peptidase_S1_PA"/>
</dbReference>
<dbReference type="SUPFAM" id="SSF50494">
    <property type="entry name" value="Trypsin-like serine proteases"/>
    <property type="match status" value="2"/>
</dbReference>
<dbReference type="GO" id="GO:0004252">
    <property type="term" value="F:serine-type endopeptidase activity"/>
    <property type="evidence" value="ECO:0007669"/>
    <property type="project" value="InterPro"/>
</dbReference>
<evidence type="ECO:0000256" key="3">
    <source>
        <dbReference type="ARBA" id="ARBA00023157"/>
    </source>
</evidence>
<dbReference type="Pfam" id="PF00089">
    <property type="entry name" value="Trypsin"/>
    <property type="match status" value="2"/>
</dbReference>
<dbReference type="Proteomes" id="UP000424527">
    <property type="component" value="Unassembled WGS sequence"/>
</dbReference>
<gene>
    <name evidence="5" type="ORF">D5F01_LYC07288</name>
</gene>
<keyword evidence="3" id="KW-1015">Disulfide bond</keyword>
<dbReference type="PROSITE" id="PS00135">
    <property type="entry name" value="TRYPSIN_SER"/>
    <property type="match status" value="1"/>
</dbReference>
<dbReference type="PANTHER" id="PTHR24271">
    <property type="entry name" value="KALLIKREIN-RELATED"/>
    <property type="match status" value="1"/>
</dbReference>
<proteinExistence type="predicted"/>
<dbReference type="GO" id="GO:0006508">
    <property type="term" value="P:proteolysis"/>
    <property type="evidence" value="ECO:0007669"/>
    <property type="project" value="InterPro"/>
</dbReference>
<evidence type="ECO:0000313" key="6">
    <source>
        <dbReference type="Proteomes" id="UP000424527"/>
    </source>
</evidence>
<dbReference type="EMBL" id="REGW02000007">
    <property type="protein sequence ID" value="KAE8294336.1"/>
    <property type="molecule type" value="Genomic_DNA"/>
</dbReference>
<evidence type="ECO:0000256" key="1">
    <source>
        <dbReference type="ARBA" id="ARBA00022729"/>
    </source>
</evidence>